<sequence length="243" mass="28013">MPRNIIKKKHSIERTSYLWRRILIENRLPADGTVVEVAPGYEQKIGAALSLFGFRGTLYVIEPDRNAALHIHDVYRHILPKATIHIVCKPMEEVVPKDDILSPIEALVASHPFDDMVIASIVKEKNFFSEEKDAGTRISSAMRRMYAAIRDEKYATGICATAITWQRFIEEVRPRCVIASQYPSRTLTLKGLKKRQNSGYAVMENLKNTYKNSLIEHDHKRSFGVKGDPRWWLVAEFQEHPYY</sequence>
<organism evidence="1 2">
    <name type="scientific">Candidatus Sungbacteria bacterium RIFCSPHIGHO2_02_FULL_51_29</name>
    <dbReference type="NCBI Taxonomy" id="1802273"/>
    <lineage>
        <taxon>Bacteria</taxon>
        <taxon>Candidatus Sungiibacteriota</taxon>
    </lineage>
</organism>
<evidence type="ECO:0008006" key="3">
    <source>
        <dbReference type="Google" id="ProtNLM"/>
    </source>
</evidence>
<gene>
    <name evidence="1" type="ORF">A3C16_00425</name>
</gene>
<protein>
    <recommendedName>
        <fullName evidence="3">Ribosomal RNA adenine methylase transferase N-terminal domain-containing protein</fullName>
    </recommendedName>
</protein>
<name>A0A1G2KQ87_9BACT</name>
<accession>A0A1G2KQ87</accession>
<reference evidence="1 2" key="1">
    <citation type="journal article" date="2016" name="Nat. Commun.">
        <title>Thousands of microbial genomes shed light on interconnected biogeochemical processes in an aquifer system.</title>
        <authorList>
            <person name="Anantharaman K."/>
            <person name="Brown C.T."/>
            <person name="Hug L.A."/>
            <person name="Sharon I."/>
            <person name="Castelle C.J."/>
            <person name="Probst A.J."/>
            <person name="Thomas B.C."/>
            <person name="Singh A."/>
            <person name="Wilkins M.J."/>
            <person name="Karaoz U."/>
            <person name="Brodie E.L."/>
            <person name="Williams K.H."/>
            <person name="Hubbard S.S."/>
            <person name="Banfield J.F."/>
        </authorList>
    </citation>
    <scope>NUCLEOTIDE SEQUENCE [LARGE SCALE GENOMIC DNA]</scope>
</reference>
<proteinExistence type="predicted"/>
<comment type="caution">
    <text evidence="1">The sequence shown here is derived from an EMBL/GenBank/DDBJ whole genome shotgun (WGS) entry which is preliminary data.</text>
</comment>
<dbReference type="EMBL" id="MHQL01000059">
    <property type="protein sequence ID" value="OHA01588.1"/>
    <property type="molecule type" value="Genomic_DNA"/>
</dbReference>
<dbReference type="Proteomes" id="UP000177811">
    <property type="component" value="Unassembled WGS sequence"/>
</dbReference>
<evidence type="ECO:0000313" key="1">
    <source>
        <dbReference type="EMBL" id="OHA01588.1"/>
    </source>
</evidence>
<evidence type="ECO:0000313" key="2">
    <source>
        <dbReference type="Proteomes" id="UP000177811"/>
    </source>
</evidence>
<dbReference type="AlphaFoldDB" id="A0A1G2KQ87"/>